<name>A0ABN7UPP7_GIGMA</name>
<keyword evidence="8" id="KW-1185">Reference proteome</keyword>
<protein>
    <recommendedName>
        <fullName evidence="3">inorganic diphosphatase</fullName>
        <ecNumber evidence="3">3.6.1.1</ecNumber>
    </recommendedName>
</protein>
<dbReference type="InterPro" id="IPR008162">
    <property type="entry name" value="Pyrophosphatase"/>
</dbReference>
<evidence type="ECO:0000313" key="8">
    <source>
        <dbReference type="Proteomes" id="UP000789901"/>
    </source>
</evidence>
<evidence type="ECO:0000256" key="6">
    <source>
        <dbReference type="ARBA" id="ARBA00022842"/>
    </source>
</evidence>
<evidence type="ECO:0000256" key="5">
    <source>
        <dbReference type="ARBA" id="ARBA00022801"/>
    </source>
</evidence>
<dbReference type="Proteomes" id="UP000789901">
    <property type="component" value="Unassembled WGS sequence"/>
</dbReference>
<dbReference type="PANTHER" id="PTHR10286">
    <property type="entry name" value="INORGANIC PYROPHOSPHATASE"/>
    <property type="match status" value="1"/>
</dbReference>
<keyword evidence="4" id="KW-0479">Metal-binding</keyword>
<sequence length="534" mass="62004">MKNYFCLKLKRDPNYYYKTEDTDPHQRELKLQSSLVINQQYFNKIKITDASLDQHEDLLRKGKEGAIFTEIINNRRQLEEDKSSFVNYIGRGGFWYSGSETSDAPDDGYSTITPLALKRYLADNGEENKSLIENTRAIKAQIFDILENYRQAEPLIENDRLTWHLKKGDFYYLKGWRDSLPNKLPKIFTTAIKIIDFLHETKRRKQTVSGAVESTPIITLRKGQEFTQDFNIIGKEKDDGVDSDFLVIDKKLVEIKTKNYLIEPVFISYYDEENRKENCLVEKIIVKTEKKIKLSGKLTLKGTCYKIKKIAEEEIAGNNVSLFTSYELVSVLRAKLFIPKKIFSSEYKTTGEDELLLISTTPVSRPKIFMKLDRVLPGAMHYPEEYGSFENALGQDGDLLDGVCINEFPTFPGCRLPVRIIGVLRMIDEGEEDNKILVVNAVDPRFQNINDLKNVSSGKLDEIANFFLRYKELEKKEVKIVGWGSKKEAKEIFARGQYLYHKYSEWLKKGPEYKKKLVEMLRKEEVNFFPTQDF</sequence>
<comment type="similarity">
    <text evidence="2">Belongs to the PPase family.</text>
</comment>
<evidence type="ECO:0000256" key="4">
    <source>
        <dbReference type="ARBA" id="ARBA00022723"/>
    </source>
</evidence>
<evidence type="ECO:0000256" key="2">
    <source>
        <dbReference type="ARBA" id="ARBA00006220"/>
    </source>
</evidence>
<evidence type="ECO:0000313" key="7">
    <source>
        <dbReference type="EMBL" id="CAG8647715.1"/>
    </source>
</evidence>
<comment type="cofactor">
    <cofactor evidence="1">
        <name>Mg(2+)</name>
        <dbReference type="ChEBI" id="CHEBI:18420"/>
    </cofactor>
</comment>
<keyword evidence="6" id="KW-0460">Magnesium</keyword>
<dbReference type="InterPro" id="IPR036649">
    <property type="entry name" value="Pyrophosphatase_sf"/>
</dbReference>
<dbReference type="CDD" id="cd00412">
    <property type="entry name" value="pyrophosphatase"/>
    <property type="match status" value="1"/>
</dbReference>
<accession>A0ABN7UPP7</accession>
<evidence type="ECO:0000256" key="1">
    <source>
        <dbReference type="ARBA" id="ARBA00001946"/>
    </source>
</evidence>
<dbReference type="Pfam" id="PF00719">
    <property type="entry name" value="Pyrophosphatase"/>
    <property type="match status" value="1"/>
</dbReference>
<comment type="caution">
    <text evidence="7">The sequence shown here is derived from an EMBL/GenBank/DDBJ whole genome shotgun (WGS) entry which is preliminary data.</text>
</comment>
<dbReference type="SUPFAM" id="SSF50324">
    <property type="entry name" value="Inorganic pyrophosphatase"/>
    <property type="match status" value="1"/>
</dbReference>
<dbReference type="Gene3D" id="3.90.80.10">
    <property type="entry name" value="Inorganic pyrophosphatase"/>
    <property type="match status" value="1"/>
</dbReference>
<evidence type="ECO:0000256" key="3">
    <source>
        <dbReference type="ARBA" id="ARBA00012146"/>
    </source>
</evidence>
<organism evidence="7 8">
    <name type="scientific">Gigaspora margarita</name>
    <dbReference type="NCBI Taxonomy" id="4874"/>
    <lineage>
        <taxon>Eukaryota</taxon>
        <taxon>Fungi</taxon>
        <taxon>Fungi incertae sedis</taxon>
        <taxon>Mucoromycota</taxon>
        <taxon>Glomeromycotina</taxon>
        <taxon>Glomeromycetes</taxon>
        <taxon>Diversisporales</taxon>
        <taxon>Gigasporaceae</taxon>
        <taxon>Gigaspora</taxon>
    </lineage>
</organism>
<gene>
    <name evidence="7" type="ORF">GMARGA_LOCUS9189</name>
</gene>
<dbReference type="EMBL" id="CAJVQB010004866">
    <property type="protein sequence ID" value="CAG8647715.1"/>
    <property type="molecule type" value="Genomic_DNA"/>
</dbReference>
<reference evidence="7 8" key="1">
    <citation type="submission" date="2021-06" db="EMBL/GenBank/DDBJ databases">
        <authorList>
            <person name="Kallberg Y."/>
            <person name="Tangrot J."/>
            <person name="Rosling A."/>
        </authorList>
    </citation>
    <scope>NUCLEOTIDE SEQUENCE [LARGE SCALE GENOMIC DNA]</scope>
    <source>
        <strain evidence="7 8">120-4 pot B 10/14</strain>
    </source>
</reference>
<keyword evidence="5" id="KW-0378">Hydrolase</keyword>
<dbReference type="EC" id="3.6.1.1" evidence="3"/>
<proteinExistence type="inferred from homology"/>